<proteinExistence type="predicted"/>
<name>B4IKV1_DROSE</name>
<gene>
    <name evidence="1" type="primary">Dsec\GM19333</name>
    <name evidence="1" type="ORF">Dsec_GM19333</name>
</gene>
<evidence type="ECO:0000313" key="1">
    <source>
        <dbReference type="EMBL" id="EDW52718.1"/>
    </source>
</evidence>
<protein>
    <submittedName>
        <fullName evidence="1">GM19333</fullName>
    </submittedName>
</protein>
<evidence type="ECO:0000313" key="2">
    <source>
        <dbReference type="Proteomes" id="UP000001292"/>
    </source>
</evidence>
<accession>B4IKV1</accession>
<organism evidence="2">
    <name type="scientific">Drosophila sechellia</name>
    <name type="common">Fruit fly</name>
    <dbReference type="NCBI Taxonomy" id="7238"/>
    <lineage>
        <taxon>Eukaryota</taxon>
        <taxon>Metazoa</taxon>
        <taxon>Ecdysozoa</taxon>
        <taxon>Arthropoda</taxon>
        <taxon>Hexapoda</taxon>
        <taxon>Insecta</taxon>
        <taxon>Pterygota</taxon>
        <taxon>Neoptera</taxon>
        <taxon>Endopterygota</taxon>
        <taxon>Diptera</taxon>
        <taxon>Brachycera</taxon>
        <taxon>Muscomorpha</taxon>
        <taxon>Ephydroidea</taxon>
        <taxon>Drosophilidae</taxon>
        <taxon>Drosophila</taxon>
        <taxon>Sophophora</taxon>
    </lineage>
</organism>
<dbReference type="PhylomeDB" id="B4IKV1"/>
<dbReference type="EMBL" id="CH480858">
    <property type="protein sequence ID" value="EDW52718.1"/>
    <property type="molecule type" value="Genomic_DNA"/>
</dbReference>
<sequence>MTNGTLLLYILAFPKVDEKLYRPVQLHPAIHEGKHLMLQHPNKAYAILGVCLYIRNTMVHQEKELEEDGGISPLSKGGHATCSYQKNNRQLIEAVDKGSLF</sequence>
<dbReference type="Proteomes" id="UP000001292">
    <property type="component" value="Unassembled WGS sequence"/>
</dbReference>
<keyword evidence="2" id="KW-1185">Reference proteome</keyword>
<reference evidence="1 2" key="1">
    <citation type="journal article" date="2007" name="Nature">
        <title>Evolution of genes and genomes on the Drosophila phylogeny.</title>
        <authorList>
            <consortium name="Drosophila 12 Genomes Consortium"/>
            <person name="Clark A.G."/>
            <person name="Eisen M.B."/>
            <person name="Smith D.R."/>
            <person name="Bergman C.M."/>
            <person name="Oliver B."/>
            <person name="Markow T.A."/>
            <person name="Kaufman T.C."/>
            <person name="Kellis M."/>
            <person name="Gelbart W."/>
            <person name="Iyer V.N."/>
            <person name="Pollard D.A."/>
            <person name="Sackton T.B."/>
            <person name="Larracuente A.M."/>
            <person name="Singh N.D."/>
            <person name="Abad J.P."/>
            <person name="Abt D.N."/>
            <person name="Adryan B."/>
            <person name="Aguade M."/>
            <person name="Akashi H."/>
            <person name="Anderson W.W."/>
            <person name="Aquadro C.F."/>
            <person name="Ardell D.H."/>
            <person name="Arguello R."/>
            <person name="Artieri C.G."/>
            <person name="Barbash D.A."/>
            <person name="Barker D."/>
            <person name="Barsanti P."/>
            <person name="Batterham P."/>
            <person name="Batzoglou S."/>
            <person name="Begun D."/>
            <person name="Bhutkar A."/>
            <person name="Blanco E."/>
            <person name="Bosak S.A."/>
            <person name="Bradley R.K."/>
            <person name="Brand A.D."/>
            <person name="Brent M.R."/>
            <person name="Brooks A.N."/>
            <person name="Brown R.H."/>
            <person name="Butlin R.K."/>
            <person name="Caggese C."/>
            <person name="Calvi B.R."/>
            <person name="Bernardo de Carvalho A."/>
            <person name="Caspi A."/>
            <person name="Castrezana S."/>
            <person name="Celniker S.E."/>
            <person name="Chang J.L."/>
            <person name="Chapple C."/>
            <person name="Chatterji S."/>
            <person name="Chinwalla A."/>
            <person name="Civetta A."/>
            <person name="Clifton S.W."/>
            <person name="Comeron J.M."/>
            <person name="Costello J.C."/>
            <person name="Coyne J.A."/>
            <person name="Daub J."/>
            <person name="David R.G."/>
            <person name="Delcher A.L."/>
            <person name="Delehaunty K."/>
            <person name="Do C.B."/>
            <person name="Ebling H."/>
            <person name="Edwards K."/>
            <person name="Eickbush T."/>
            <person name="Evans J.D."/>
            <person name="Filipski A."/>
            <person name="Findeiss S."/>
            <person name="Freyhult E."/>
            <person name="Fulton L."/>
            <person name="Fulton R."/>
            <person name="Garcia A.C."/>
            <person name="Gardiner A."/>
            <person name="Garfield D.A."/>
            <person name="Garvin B.E."/>
            <person name="Gibson G."/>
            <person name="Gilbert D."/>
            <person name="Gnerre S."/>
            <person name="Godfrey J."/>
            <person name="Good R."/>
            <person name="Gotea V."/>
            <person name="Gravely B."/>
            <person name="Greenberg A.J."/>
            <person name="Griffiths-Jones S."/>
            <person name="Gross S."/>
            <person name="Guigo R."/>
            <person name="Gustafson E.A."/>
            <person name="Haerty W."/>
            <person name="Hahn M.W."/>
            <person name="Halligan D.L."/>
            <person name="Halpern A.L."/>
            <person name="Halter G.M."/>
            <person name="Han M.V."/>
            <person name="Heger A."/>
            <person name="Hillier L."/>
            <person name="Hinrichs A.S."/>
            <person name="Holmes I."/>
            <person name="Hoskins R.A."/>
            <person name="Hubisz M.J."/>
            <person name="Hultmark D."/>
            <person name="Huntley M.A."/>
            <person name="Jaffe D.B."/>
            <person name="Jagadeeshan S."/>
            <person name="Jeck W.R."/>
            <person name="Johnson J."/>
            <person name="Jones C.D."/>
            <person name="Jordan W.C."/>
            <person name="Karpen G.H."/>
            <person name="Kataoka E."/>
            <person name="Keightley P.D."/>
            <person name="Kheradpour P."/>
            <person name="Kirkness E.F."/>
            <person name="Koerich L.B."/>
            <person name="Kristiansen K."/>
            <person name="Kudrna D."/>
            <person name="Kulathinal R.J."/>
            <person name="Kumar S."/>
            <person name="Kwok R."/>
            <person name="Lander E."/>
            <person name="Langley C.H."/>
            <person name="Lapoint R."/>
            <person name="Lazzaro B.P."/>
            <person name="Lee S.J."/>
            <person name="Levesque L."/>
            <person name="Li R."/>
            <person name="Lin C.F."/>
            <person name="Lin M.F."/>
            <person name="Lindblad-Toh K."/>
            <person name="Llopart A."/>
            <person name="Long M."/>
            <person name="Low L."/>
            <person name="Lozovsky E."/>
            <person name="Lu J."/>
            <person name="Luo M."/>
            <person name="Machado C.A."/>
            <person name="Makalowski W."/>
            <person name="Marzo M."/>
            <person name="Matsuda M."/>
            <person name="Matzkin L."/>
            <person name="McAllister B."/>
            <person name="McBride C.S."/>
            <person name="McKernan B."/>
            <person name="McKernan K."/>
            <person name="Mendez-Lago M."/>
            <person name="Minx P."/>
            <person name="Mollenhauer M.U."/>
            <person name="Montooth K."/>
            <person name="Mount S.M."/>
            <person name="Mu X."/>
            <person name="Myers E."/>
            <person name="Negre B."/>
            <person name="Newfeld S."/>
            <person name="Nielsen R."/>
            <person name="Noor M.A."/>
            <person name="O'Grady P."/>
            <person name="Pachter L."/>
            <person name="Papaceit M."/>
            <person name="Parisi M.J."/>
            <person name="Parisi M."/>
            <person name="Parts L."/>
            <person name="Pedersen J.S."/>
            <person name="Pesole G."/>
            <person name="Phillippy A.M."/>
            <person name="Ponting C.P."/>
            <person name="Pop M."/>
            <person name="Porcelli D."/>
            <person name="Powell J.R."/>
            <person name="Prohaska S."/>
            <person name="Pruitt K."/>
            <person name="Puig M."/>
            <person name="Quesneville H."/>
            <person name="Ram K.R."/>
            <person name="Rand D."/>
            <person name="Rasmussen M.D."/>
            <person name="Reed L.K."/>
            <person name="Reenan R."/>
            <person name="Reily A."/>
            <person name="Remington K.A."/>
            <person name="Rieger T.T."/>
            <person name="Ritchie M.G."/>
            <person name="Robin C."/>
            <person name="Rogers Y.H."/>
            <person name="Rohde C."/>
            <person name="Rozas J."/>
            <person name="Rubenfield M.J."/>
            <person name="Ruiz A."/>
            <person name="Russo S."/>
            <person name="Salzberg S.L."/>
            <person name="Sanchez-Gracia A."/>
            <person name="Saranga D.J."/>
            <person name="Sato H."/>
            <person name="Schaeffer S.W."/>
            <person name="Schatz M.C."/>
            <person name="Schlenke T."/>
            <person name="Schwartz R."/>
            <person name="Segarra C."/>
            <person name="Singh R.S."/>
            <person name="Sirot L."/>
            <person name="Sirota M."/>
            <person name="Sisneros N.B."/>
            <person name="Smith C.D."/>
            <person name="Smith T.F."/>
            <person name="Spieth J."/>
            <person name="Stage D.E."/>
            <person name="Stark A."/>
            <person name="Stephan W."/>
            <person name="Strausberg R.L."/>
            <person name="Strempel S."/>
            <person name="Sturgill D."/>
            <person name="Sutton G."/>
            <person name="Sutton G.G."/>
            <person name="Tao W."/>
            <person name="Teichmann S."/>
            <person name="Tobari Y.N."/>
            <person name="Tomimura Y."/>
            <person name="Tsolas J.M."/>
            <person name="Valente V.L."/>
            <person name="Venter E."/>
            <person name="Venter J.C."/>
            <person name="Vicario S."/>
            <person name="Vieira F.G."/>
            <person name="Vilella A.J."/>
            <person name="Villasante A."/>
            <person name="Walenz B."/>
            <person name="Wang J."/>
            <person name="Wasserman M."/>
            <person name="Watts T."/>
            <person name="Wilson D."/>
            <person name="Wilson R.K."/>
            <person name="Wing R.A."/>
            <person name="Wolfner M.F."/>
            <person name="Wong A."/>
            <person name="Wong G.K."/>
            <person name="Wu C.I."/>
            <person name="Wu G."/>
            <person name="Yamamoto D."/>
            <person name="Yang H.P."/>
            <person name="Yang S.P."/>
            <person name="Yorke J.A."/>
            <person name="Yoshida K."/>
            <person name="Zdobnov E."/>
            <person name="Zhang P."/>
            <person name="Zhang Y."/>
            <person name="Zimin A.V."/>
            <person name="Baldwin J."/>
            <person name="Abdouelleil A."/>
            <person name="Abdulkadir J."/>
            <person name="Abebe A."/>
            <person name="Abera B."/>
            <person name="Abreu J."/>
            <person name="Acer S.C."/>
            <person name="Aftuck L."/>
            <person name="Alexander A."/>
            <person name="An P."/>
            <person name="Anderson E."/>
            <person name="Anderson S."/>
            <person name="Arachi H."/>
            <person name="Azer M."/>
            <person name="Bachantsang P."/>
            <person name="Barry A."/>
            <person name="Bayul T."/>
            <person name="Berlin A."/>
            <person name="Bessette D."/>
            <person name="Bloom T."/>
            <person name="Blye J."/>
            <person name="Boguslavskiy L."/>
            <person name="Bonnet C."/>
            <person name="Boukhgalter B."/>
            <person name="Bourzgui I."/>
            <person name="Brown A."/>
            <person name="Cahill P."/>
            <person name="Channer S."/>
            <person name="Cheshatsang Y."/>
            <person name="Chuda L."/>
            <person name="Citroen M."/>
            <person name="Collymore A."/>
            <person name="Cooke P."/>
            <person name="Costello M."/>
            <person name="D'Aco K."/>
            <person name="Daza R."/>
            <person name="De Haan G."/>
            <person name="DeGray S."/>
            <person name="DeMaso C."/>
            <person name="Dhargay N."/>
            <person name="Dooley K."/>
            <person name="Dooley E."/>
            <person name="Doricent M."/>
            <person name="Dorje P."/>
            <person name="Dorjee K."/>
            <person name="Dupes A."/>
            <person name="Elong R."/>
            <person name="Falk J."/>
            <person name="Farina A."/>
            <person name="Faro S."/>
            <person name="Ferguson D."/>
            <person name="Fisher S."/>
            <person name="Foley C.D."/>
            <person name="Franke A."/>
            <person name="Friedrich D."/>
            <person name="Gadbois L."/>
            <person name="Gearin G."/>
            <person name="Gearin C.R."/>
            <person name="Giannoukos G."/>
            <person name="Goode T."/>
            <person name="Graham J."/>
            <person name="Grandbois E."/>
            <person name="Grewal S."/>
            <person name="Gyaltsen K."/>
            <person name="Hafez N."/>
            <person name="Hagos B."/>
            <person name="Hall J."/>
            <person name="Henson C."/>
            <person name="Hollinger A."/>
            <person name="Honan T."/>
            <person name="Huard M.D."/>
            <person name="Hughes L."/>
            <person name="Hurhula B."/>
            <person name="Husby M.E."/>
            <person name="Kamat A."/>
            <person name="Kanga B."/>
            <person name="Kashin S."/>
            <person name="Khazanovich D."/>
            <person name="Kisner P."/>
            <person name="Lance K."/>
            <person name="Lara M."/>
            <person name="Lee W."/>
            <person name="Lennon N."/>
            <person name="Letendre F."/>
            <person name="LeVine R."/>
            <person name="Lipovsky A."/>
            <person name="Liu X."/>
            <person name="Liu J."/>
            <person name="Liu S."/>
            <person name="Lokyitsang T."/>
            <person name="Lokyitsang Y."/>
            <person name="Lubonja R."/>
            <person name="Lui A."/>
            <person name="MacDonald P."/>
            <person name="Magnisalis V."/>
            <person name="Maru K."/>
            <person name="Matthews C."/>
            <person name="McCusker W."/>
            <person name="McDonough S."/>
            <person name="Mehta T."/>
            <person name="Meldrim J."/>
            <person name="Meneus L."/>
            <person name="Mihai O."/>
            <person name="Mihalev A."/>
            <person name="Mihova T."/>
            <person name="Mittelman R."/>
            <person name="Mlenga V."/>
            <person name="Montmayeur A."/>
            <person name="Mulrain L."/>
            <person name="Navidi A."/>
            <person name="Naylor J."/>
            <person name="Negash T."/>
            <person name="Nguyen T."/>
            <person name="Nguyen N."/>
            <person name="Nicol R."/>
            <person name="Norbu C."/>
            <person name="Norbu N."/>
            <person name="Novod N."/>
            <person name="O'Neill B."/>
            <person name="Osman S."/>
            <person name="Markiewicz E."/>
            <person name="Oyono O.L."/>
            <person name="Patti C."/>
            <person name="Phunkhang P."/>
            <person name="Pierre F."/>
            <person name="Priest M."/>
            <person name="Raghuraman S."/>
            <person name="Rege F."/>
            <person name="Reyes R."/>
            <person name="Rise C."/>
            <person name="Rogov P."/>
            <person name="Ross K."/>
            <person name="Ryan E."/>
            <person name="Settipalli S."/>
            <person name="Shea T."/>
            <person name="Sherpa N."/>
            <person name="Shi L."/>
            <person name="Shih D."/>
            <person name="Sparrow T."/>
            <person name="Spaulding J."/>
            <person name="Stalker J."/>
            <person name="Stange-Thomann N."/>
            <person name="Stavropoulos S."/>
            <person name="Stone C."/>
            <person name="Strader C."/>
            <person name="Tesfaye S."/>
            <person name="Thomson T."/>
            <person name="Thoulutsang Y."/>
            <person name="Thoulutsang D."/>
            <person name="Topham K."/>
            <person name="Topping I."/>
            <person name="Tsamla T."/>
            <person name="Vassiliev H."/>
            <person name="Vo A."/>
            <person name="Wangchuk T."/>
            <person name="Wangdi T."/>
            <person name="Weiand M."/>
            <person name="Wilkinson J."/>
            <person name="Wilson A."/>
            <person name="Yadav S."/>
            <person name="Young G."/>
            <person name="Yu Q."/>
            <person name="Zembek L."/>
            <person name="Zhong D."/>
            <person name="Zimmer A."/>
            <person name="Zwirko Z."/>
            <person name="Jaffe D.B."/>
            <person name="Alvarez P."/>
            <person name="Brockman W."/>
            <person name="Butler J."/>
            <person name="Chin C."/>
            <person name="Gnerre S."/>
            <person name="Grabherr M."/>
            <person name="Kleber M."/>
            <person name="Mauceli E."/>
            <person name="MacCallum I."/>
        </authorList>
    </citation>
    <scope>NUCLEOTIDE SEQUENCE [LARGE SCALE GENOMIC DNA]</scope>
    <source>
        <strain evidence="2">Rob3c / Tucson 14021-0248.25</strain>
    </source>
</reference>
<dbReference type="AlphaFoldDB" id="B4IKV1"/>
<dbReference type="HOGENOM" id="CLU_2294569_0_0_1"/>